<dbReference type="GO" id="GO:0016020">
    <property type="term" value="C:membrane"/>
    <property type="evidence" value="ECO:0007669"/>
    <property type="project" value="TreeGrafter"/>
</dbReference>
<feature type="transmembrane region" description="Helical" evidence="1">
    <location>
        <begin position="333"/>
        <end position="352"/>
    </location>
</feature>
<feature type="transmembrane region" description="Helical" evidence="1">
    <location>
        <begin position="266"/>
        <end position="289"/>
    </location>
</feature>
<dbReference type="InterPro" id="IPR002656">
    <property type="entry name" value="Acyl_transf_3_dom"/>
</dbReference>
<feature type="transmembrane region" description="Helical" evidence="1">
    <location>
        <begin position="146"/>
        <end position="179"/>
    </location>
</feature>
<dbReference type="InterPro" id="IPR050879">
    <property type="entry name" value="Acyltransferase_3"/>
</dbReference>
<feature type="transmembrane region" description="Helical" evidence="1">
    <location>
        <begin position="236"/>
        <end position="254"/>
    </location>
</feature>
<feature type="domain" description="Acyltransferase 3" evidence="2">
    <location>
        <begin position="10"/>
        <end position="349"/>
    </location>
</feature>
<keyword evidence="3" id="KW-0012">Acyltransferase</keyword>
<accession>A0A6L6Q3J3</accession>
<evidence type="ECO:0000313" key="3">
    <source>
        <dbReference type="EMBL" id="MTW03861.1"/>
    </source>
</evidence>
<keyword evidence="1" id="KW-0812">Transmembrane</keyword>
<feature type="transmembrane region" description="Helical" evidence="1">
    <location>
        <begin position="88"/>
        <end position="105"/>
    </location>
</feature>
<evidence type="ECO:0000256" key="1">
    <source>
        <dbReference type="SAM" id="Phobius"/>
    </source>
</evidence>
<dbReference type="OrthoDB" id="9814807at2"/>
<dbReference type="RefSeq" id="WP_155440220.1">
    <property type="nucleotide sequence ID" value="NZ_WNLA01000012.1"/>
</dbReference>
<dbReference type="AlphaFoldDB" id="A0A6L6Q3J3"/>
<dbReference type="GO" id="GO:0016747">
    <property type="term" value="F:acyltransferase activity, transferring groups other than amino-acyl groups"/>
    <property type="evidence" value="ECO:0007669"/>
    <property type="project" value="InterPro"/>
</dbReference>
<keyword evidence="4" id="KW-1185">Reference proteome</keyword>
<organism evidence="3 4">
    <name type="scientific">Pseudoduganella ginsengisoli</name>
    <dbReference type="NCBI Taxonomy" id="1462440"/>
    <lineage>
        <taxon>Bacteria</taxon>
        <taxon>Pseudomonadati</taxon>
        <taxon>Pseudomonadota</taxon>
        <taxon>Betaproteobacteria</taxon>
        <taxon>Burkholderiales</taxon>
        <taxon>Oxalobacteraceae</taxon>
        <taxon>Telluria group</taxon>
        <taxon>Pseudoduganella</taxon>
    </lineage>
</organism>
<proteinExistence type="predicted"/>
<dbReference type="EMBL" id="WNLA01000012">
    <property type="protein sequence ID" value="MTW03861.1"/>
    <property type="molecule type" value="Genomic_DNA"/>
</dbReference>
<protein>
    <submittedName>
        <fullName evidence="3">Acyltransferase family protein</fullName>
    </submittedName>
</protein>
<name>A0A6L6Q3J3_9BURK</name>
<dbReference type="PANTHER" id="PTHR23028">
    <property type="entry name" value="ACETYLTRANSFERASE"/>
    <property type="match status" value="1"/>
</dbReference>
<reference evidence="3 4" key="1">
    <citation type="submission" date="2019-11" db="EMBL/GenBank/DDBJ databases">
        <title>Type strains purchased from KCTC, JCM and DSMZ.</title>
        <authorList>
            <person name="Lu H."/>
        </authorList>
    </citation>
    <scope>NUCLEOTIDE SEQUENCE [LARGE SCALE GENOMIC DNA]</scope>
    <source>
        <strain evidence="3 4">KCTC 42409</strain>
    </source>
</reference>
<keyword evidence="1" id="KW-0472">Membrane</keyword>
<dbReference type="Pfam" id="PF01757">
    <property type="entry name" value="Acyl_transf_3"/>
    <property type="match status" value="1"/>
</dbReference>
<keyword evidence="1" id="KW-1133">Transmembrane helix</keyword>
<feature type="transmembrane region" description="Helical" evidence="1">
    <location>
        <begin position="45"/>
        <end position="67"/>
    </location>
</feature>
<dbReference type="Proteomes" id="UP000484015">
    <property type="component" value="Unassembled WGS sequence"/>
</dbReference>
<evidence type="ECO:0000313" key="4">
    <source>
        <dbReference type="Proteomes" id="UP000484015"/>
    </source>
</evidence>
<feature type="transmembrane region" description="Helical" evidence="1">
    <location>
        <begin position="12"/>
        <end position="33"/>
    </location>
</feature>
<sequence length="391" mass="42964">MKPISLPHRIHGLDTLRALAIVLVFANHHLLFVSKASPFGWLGDIGWIGVDLFFGLSGYLIGNQIFAAMRSEQGFSLPVFYARRFLRTLPNFYVVLALYALWPWFRNGLSMPPLWEFVTFTQNIHLTPGTAFSHAWSLCVEEQFYVLLPAVALLVGLAIRPLALAWPAIAAALVAGAFIRSSLWTQDMAQQGGYAFYTQIYYASWCRFDELVAGVALALIKNYHGRWWTRLASHGNAAFAVGAGLLIVAGRMFYEDHFAYGVTVLGYPLLALAVFLLLVAALSPGSLLARTRIPGAQSLALWSYAIYLLHKQLCILLKPALQDIGLAPQSPASTAVMAAVSLAAGWLLYAAVETPFMKLRERWFPGYGRISMTSNGACVSSARNASSALTR</sequence>
<gene>
    <name evidence="3" type="ORF">GM668_17395</name>
</gene>
<keyword evidence="3" id="KW-0808">Transferase</keyword>
<evidence type="ECO:0000259" key="2">
    <source>
        <dbReference type="Pfam" id="PF01757"/>
    </source>
</evidence>
<dbReference type="PANTHER" id="PTHR23028:SF53">
    <property type="entry name" value="ACYL_TRANSF_3 DOMAIN-CONTAINING PROTEIN"/>
    <property type="match status" value="1"/>
</dbReference>
<comment type="caution">
    <text evidence="3">The sequence shown here is derived from an EMBL/GenBank/DDBJ whole genome shotgun (WGS) entry which is preliminary data.</text>
</comment>